<feature type="compositionally biased region" description="Basic and acidic residues" evidence="1">
    <location>
        <begin position="692"/>
        <end position="704"/>
    </location>
</feature>
<protein>
    <recommendedName>
        <fullName evidence="2">Fungal-type protein kinase domain-containing protein</fullName>
    </recommendedName>
</protein>
<feature type="region of interest" description="Disordered" evidence="1">
    <location>
        <begin position="621"/>
        <end position="713"/>
    </location>
</feature>
<feature type="compositionally biased region" description="Basic residues" evidence="1">
    <location>
        <begin position="660"/>
        <end position="673"/>
    </location>
</feature>
<dbReference type="EMBL" id="JANBPK010001192">
    <property type="protein sequence ID" value="KAJ2925220.1"/>
    <property type="molecule type" value="Genomic_DNA"/>
</dbReference>
<dbReference type="Pfam" id="PF17667">
    <property type="entry name" value="Pkinase_fungal"/>
    <property type="match status" value="1"/>
</dbReference>
<dbReference type="SUPFAM" id="SSF56112">
    <property type="entry name" value="Protein kinase-like (PK-like)"/>
    <property type="match status" value="1"/>
</dbReference>
<name>A0A9W8MAU0_9AGAR</name>
<proteinExistence type="predicted"/>
<dbReference type="PANTHER" id="PTHR38248:SF2">
    <property type="entry name" value="FUNK1 11"/>
    <property type="match status" value="1"/>
</dbReference>
<organism evidence="3 4">
    <name type="scientific">Candolleomyces eurysporus</name>
    <dbReference type="NCBI Taxonomy" id="2828524"/>
    <lineage>
        <taxon>Eukaryota</taxon>
        <taxon>Fungi</taxon>
        <taxon>Dikarya</taxon>
        <taxon>Basidiomycota</taxon>
        <taxon>Agaricomycotina</taxon>
        <taxon>Agaricomycetes</taxon>
        <taxon>Agaricomycetidae</taxon>
        <taxon>Agaricales</taxon>
        <taxon>Agaricineae</taxon>
        <taxon>Psathyrellaceae</taxon>
        <taxon>Candolleomyces</taxon>
    </lineage>
</organism>
<dbReference type="InterPro" id="IPR011009">
    <property type="entry name" value="Kinase-like_dom_sf"/>
</dbReference>
<keyword evidence="4" id="KW-1185">Reference proteome</keyword>
<dbReference type="Gene3D" id="1.10.510.10">
    <property type="entry name" value="Transferase(Phosphotransferase) domain 1"/>
    <property type="match status" value="1"/>
</dbReference>
<sequence>MVAPMPINEFMELCAPQCPRGSPPVALNNRTYFAKVPTTASLDLRKQWDTALGEKCYAVKREKGRVKVTEKDMYNSLLGGLQLLLPKCTVVDTSNRLSGPTKKSRPGLSTYPGRLRSDKSPKGRPTQLDKADLLMEVKTTKARVFGDASFLSTAQDATETLAQISTCLMEHLNRQWRTFVFFILFADPMVYIIRADRAGLIITEGINIRTNPRPFLEFLWRFNSLSPEERGVDSTVQLATGKDIKLAKLKLAQHVPDNKKDHPILVLDIPNESENGKVRQVLVWGSHYDSVSLTGRCTRAFAAWDPMDEKVQFLKDVWRTDAGGVEKESDIIGALNKANVPHVPTLVAGDDLPGKYQRTLTQEYVQPGWVKSNSHTKSDARVHHRLLVNFIPKSLADYESPVQFLQAIFDAFIAHKGAYKLGYLHRDVSDNNIMIDENGRGVLIDWELAIRVKDEHGNPINHEARQRHRTGTWPFMSCYLLKGWRRHELSDDQQSFLWVALYHILRTFKFELPMRPMSVEVLLEQYFEYCIYDNVHDTFIGGTAKETLILGTSPLKSLHIPSNPSLEKWYKDTLQVFKHNAIREILDDTEGQAGTPQLDHHSPFKLDNHSALEKIFEDALASDGWSPTRDDVKTEPLSPEPPSPEPPSPEPPSPEPPSGSHHHLGSATTKRKAPSISDDAELPVTQNQFETAKVREQSYRETQAEKGGGGTPE</sequence>
<dbReference type="Proteomes" id="UP001140091">
    <property type="component" value="Unassembled WGS sequence"/>
</dbReference>
<feature type="non-terminal residue" evidence="3">
    <location>
        <position position="1"/>
    </location>
</feature>
<dbReference type="PANTHER" id="PTHR38248">
    <property type="entry name" value="FUNK1 6"/>
    <property type="match status" value="1"/>
</dbReference>
<evidence type="ECO:0000313" key="3">
    <source>
        <dbReference type="EMBL" id="KAJ2925220.1"/>
    </source>
</evidence>
<dbReference type="InterPro" id="IPR040976">
    <property type="entry name" value="Pkinase_fungal"/>
</dbReference>
<feature type="region of interest" description="Disordered" evidence="1">
    <location>
        <begin position="95"/>
        <end position="127"/>
    </location>
</feature>
<dbReference type="OrthoDB" id="2955930at2759"/>
<reference evidence="3" key="1">
    <citation type="submission" date="2022-06" db="EMBL/GenBank/DDBJ databases">
        <title>Genome Sequence of Candolleomyces eurysporus.</title>
        <authorList>
            <person name="Buettner E."/>
        </authorList>
    </citation>
    <scope>NUCLEOTIDE SEQUENCE</scope>
    <source>
        <strain evidence="3">VTCC 930004</strain>
    </source>
</reference>
<feature type="domain" description="Fungal-type protein kinase" evidence="2">
    <location>
        <begin position="144"/>
        <end position="502"/>
    </location>
</feature>
<dbReference type="AlphaFoldDB" id="A0A9W8MAU0"/>
<accession>A0A9W8MAU0</accession>
<evidence type="ECO:0000313" key="4">
    <source>
        <dbReference type="Proteomes" id="UP001140091"/>
    </source>
</evidence>
<feature type="compositionally biased region" description="Pro residues" evidence="1">
    <location>
        <begin position="638"/>
        <end position="657"/>
    </location>
</feature>
<evidence type="ECO:0000256" key="1">
    <source>
        <dbReference type="SAM" id="MobiDB-lite"/>
    </source>
</evidence>
<feature type="compositionally biased region" description="Basic and acidic residues" evidence="1">
    <location>
        <begin position="115"/>
        <end position="127"/>
    </location>
</feature>
<comment type="caution">
    <text evidence="3">The sequence shown here is derived from an EMBL/GenBank/DDBJ whole genome shotgun (WGS) entry which is preliminary data.</text>
</comment>
<gene>
    <name evidence="3" type="ORF">H1R20_g11872</name>
</gene>
<evidence type="ECO:0000259" key="2">
    <source>
        <dbReference type="Pfam" id="PF17667"/>
    </source>
</evidence>